<dbReference type="PANTHER" id="PTHR43675">
    <property type="entry name" value="ARSENITE METHYLTRANSFERASE"/>
    <property type="match status" value="1"/>
</dbReference>
<dbReference type="Pfam" id="PF13847">
    <property type="entry name" value="Methyltransf_31"/>
    <property type="match status" value="1"/>
</dbReference>
<dbReference type="CDD" id="cd02440">
    <property type="entry name" value="AdoMet_MTases"/>
    <property type="match status" value="1"/>
</dbReference>
<dbReference type="EC" id="2.1.1.137" evidence="4"/>
<dbReference type="GO" id="GO:0009404">
    <property type="term" value="P:toxin metabolic process"/>
    <property type="evidence" value="ECO:0007669"/>
    <property type="project" value="TreeGrafter"/>
</dbReference>
<comment type="similarity">
    <text evidence="3">Belongs to the methyltransferase superfamily. Arsenite methyltransferase family.</text>
</comment>
<evidence type="ECO:0000256" key="7">
    <source>
        <dbReference type="ARBA" id="ARBA00047943"/>
    </source>
</evidence>
<keyword evidence="2" id="KW-0949">S-adenosyl-L-methionine</keyword>
<proteinExistence type="inferred from homology"/>
<evidence type="ECO:0000256" key="4">
    <source>
        <dbReference type="ARBA" id="ARBA00034521"/>
    </source>
</evidence>
<sequence length="341" mass="37906">METEEAVRDYYGKSLTSSNDLTTTNVIQCSRNAGKLATFVTEALSLVHEDITNRTYGCATAYPEALDGAKVLDLGAGCGRDCFVLSNIVGEEGTVVGLDMTDELLQLARDKVDYHTSKYGYAKPNVSFVKGYMENMKEAGINDDFFDVIVSNCVISLCTDKRAVLREAYRVLKPGGELYFSDMYREGQLPPEVLDDKKLWCEGLIGALTCAELHDIAKELGFTTPCVVRASSLPILDEEIENKLGQVRYASVTYRLFKRLNRNDQDNKTSAFVKYLGGIRGCEDGFTFDKVYTFKKGKMTAVDPEVANILSTSRFVTFFDVVLAAEQSTHSFQIVDPFKLI</sequence>
<dbReference type="GO" id="GO:0018872">
    <property type="term" value="P:arsonoacetate metabolic process"/>
    <property type="evidence" value="ECO:0007669"/>
    <property type="project" value="TreeGrafter"/>
</dbReference>
<dbReference type="EMBL" id="CAJHNH020003413">
    <property type="protein sequence ID" value="CAG5129248.1"/>
    <property type="molecule type" value="Genomic_DNA"/>
</dbReference>
<evidence type="ECO:0000256" key="8">
    <source>
        <dbReference type="ARBA" id="ARBA00048428"/>
    </source>
</evidence>
<dbReference type="OrthoDB" id="8300214at2759"/>
<dbReference type="GO" id="GO:0030791">
    <property type="term" value="F:arsenite methyltransferase activity"/>
    <property type="evidence" value="ECO:0007669"/>
    <property type="project" value="UniProtKB-EC"/>
</dbReference>
<reference evidence="10" key="1">
    <citation type="submission" date="2021-04" db="EMBL/GenBank/DDBJ databases">
        <authorList>
            <consortium name="Molecular Ecology Group"/>
        </authorList>
    </citation>
    <scope>NUCLEOTIDE SEQUENCE</scope>
</reference>
<dbReference type="Gene3D" id="3.40.5.100">
    <property type="match status" value="1"/>
</dbReference>
<evidence type="ECO:0000313" key="11">
    <source>
        <dbReference type="Proteomes" id="UP000678393"/>
    </source>
</evidence>
<comment type="catalytic activity">
    <reaction evidence="8">
        <text>arsenic triglutathione + 3 [thioredoxin]-dithiol + 3 S-adenosyl-L-methionine = trimethylarsine + 3 [thioredoxin]-disulfide + 3 glutathione + 3 S-adenosyl-L-homocysteine + 3 H(+)</text>
        <dbReference type="Rhea" id="RHEA:69432"/>
        <dbReference type="Rhea" id="RHEA-COMP:10698"/>
        <dbReference type="Rhea" id="RHEA-COMP:10700"/>
        <dbReference type="ChEBI" id="CHEBI:15378"/>
        <dbReference type="ChEBI" id="CHEBI:27130"/>
        <dbReference type="ChEBI" id="CHEBI:29950"/>
        <dbReference type="ChEBI" id="CHEBI:50058"/>
        <dbReference type="ChEBI" id="CHEBI:57856"/>
        <dbReference type="ChEBI" id="CHEBI:57925"/>
        <dbReference type="ChEBI" id="CHEBI:59789"/>
        <dbReference type="ChEBI" id="CHEBI:183640"/>
        <dbReference type="EC" id="2.1.1.137"/>
    </reaction>
</comment>
<dbReference type="AlphaFoldDB" id="A0A8S3ZN63"/>
<comment type="catalytic activity">
    <reaction evidence="6">
        <text>arsenic triglutathione + [thioredoxin]-dithiol + S-adenosyl-L-methionine + 2 H2O = methylarsonous acid + [thioredoxin]-disulfide + 3 glutathione + S-adenosyl-L-homocysteine + H(+)</text>
        <dbReference type="Rhea" id="RHEA:69460"/>
        <dbReference type="Rhea" id="RHEA-COMP:10698"/>
        <dbReference type="Rhea" id="RHEA-COMP:10700"/>
        <dbReference type="ChEBI" id="CHEBI:15377"/>
        <dbReference type="ChEBI" id="CHEBI:15378"/>
        <dbReference type="ChEBI" id="CHEBI:17826"/>
        <dbReference type="ChEBI" id="CHEBI:29950"/>
        <dbReference type="ChEBI" id="CHEBI:50058"/>
        <dbReference type="ChEBI" id="CHEBI:57856"/>
        <dbReference type="ChEBI" id="CHEBI:57925"/>
        <dbReference type="ChEBI" id="CHEBI:59789"/>
        <dbReference type="ChEBI" id="CHEBI:183640"/>
        <dbReference type="EC" id="2.1.1.137"/>
    </reaction>
</comment>
<feature type="domain" description="Methyltransferase" evidence="9">
    <location>
        <begin position="67"/>
        <end position="214"/>
    </location>
</feature>
<evidence type="ECO:0000256" key="5">
    <source>
        <dbReference type="ARBA" id="ARBA00034545"/>
    </source>
</evidence>
<dbReference type="Proteomes" id="UP000678393">
    <property type="component" value="Unassembled WGS sequence"/>
</dbReference>
<dbReference type="InterPro" id="IPR026669">
    <property type="entry name" value="Arsenite_MeTrfase-like"/>
</dbReference>
<evidence type="ECO:0000256" key="2">
    <source>
        <dbReference type="ARBA" id="ARBA00022691"/>
    </source>
</evidence>
<gene>
    <name evidence="10" type="ORF">CUNI_LOCUS14806</name>
</gene>
<keyword evidence="1" id="KW-0808">Transferase</keyword>
<dbReference type="InterPro" id="IPR029063">
    <property type="entry name" value="SAM-dependent_MTases_sf"/>
</dbReference>
<comment type="caution">
    <text evidence="10">The sequence shown here is derived from an EMBL/GenBank/DDBJ whole genome shotgun (WGS) entry which is preliminary data.</text>
</comment>
<dbReference type="GO" id="GO:0005829">
    <property type="term" value="C:cytosol"/>
    <property type="evidence" value="ECO:0007669"/>
    <property type="project" value="TreeGrafter"/>
</dbReference>
<keyword evidence="11" id="KW-1185">Reference proteome</keyword>
<dbReference type="Gene3D" id="3.40.50.150">
    <property type="entry name" value="Vaccinia Virus protein VP39"/>
    <property type="match status" value="1"/>
</dbReference>
<evidence type="ECO:0000256" key="1">
    <source>
        <dbReference type="ARBA" id="ARBA00022679"/>
    </source>
</evidence>
<protein>
    <recommendedName>
        <fullName evidence="5">Arsenite methyltransferase</fullName>
        <ecNumber evidence="4">2.1.1.137</ecNumber>
    </recommendedName>
</protein>
<organism evidence="10 11">
    <name type="scientific">Candidula unifasciata</name>
    <dbReference type="NCBI Taxonomy" id="100452"/>
    <lineage>
        <taxon>Eukaryota</taxon>
        <taxon>Metazoa</taxon>
        <taxon>Spiralia</taxon>
        <taxon>Lophotrochozoa</taxon>
        <taxon>Mollusca</taxon>
        <taxon>Gastropoda</taxon>
        <taxon>Heterobranchia</taxon>
        <taxon>Euthyneura</taxon>
        <taxon>Panpulmonata</taxon>
        <taxon>Eupulmonata</taxon>
        <taxon>Stylommatophora</taxon>
        <taxon>Helicina</taxon>
        <taxon>Helicoidea</taxon>
        <taxon>Geomitridae</taxon>
        <taxon>Candidula</taxon>
    </lineage>
</organism>
<dbReference type="InterPro" id="IPR025714">
    <property type="entry name" value="Methyltranfer_dom"/>
</dbReference>
<dbReference type="SUPFAM" id="SSF53335">
    <property type="entry name" value="S-adenosyl-L-methionine-dependent methyltransferases"/>
    <property type="match status" value="1"/>
</dbReference>
<evidence type="ECO:0000313" key="10">
    <source>
        <dbReference type="EMBL" id="CAG5129248.1"/>
    </source>
</evidence>
<dbReference type="PANTHER" id="PTHR43675:SF8">
    <property type="entry name" value="ARSENITE METHYLTRANSFERASE"/>
    <property type="match status" value="1"/>
</dbReference>
<name>A0A8S3ZN63_9EUPU</name>
<evidence type="ECO:0000259" key="9">
    <source>
        <dbReference type="Pfam" id="PF13847"/>
    </source>
</evidence>
<accession>A0A8S3ZN63</accession>
<evidence type="ECO:0000256" key="3">
    <source>
        <dbReference type="ARBA" id="ARBA00034487"/>
    </source>
</evidence>
<evidence type="ECO:0000256" key="6">
    <source>
        <dbReference type="ARBA" id="ARBA00047941"/>
    </source>
</evidence>
<comment type="catalytic activity">
    <reaction evidence="7">
        <text>arsenic triglutathione + 2 [thioredoxin]-dithiol + 2 S-adenosyl-L-methionine + H2O = dimethylarsinous acid + 2 [thioredoxin]-disulfide + 3 glutathione + 2 S-adenosyl-L-homocysteine + 2 H(+)</text>
        <dbReference type="Rhea" id="RHEA:69464"/>
        <dbReference type="Rhea" id="RHEA-COMP:10698"/>
        <dbReference type="Rhea" id="RHEA-COMP:10700"/>
        <dbReference type="ChEBI" id="CHEBI:15377"/>
        <dbReference type="ChEBI" id="CHEBI:15378"/>
        <dbReference type="ChEBI" id="CHEBI:23808"/>
        <dbReference type="ChEBI" id="CHEBI:29950"/>
        <dbReference type="ChEBI" id="CHEBI:50058"/>
        <dbReference type="ChEBI" id="CHEBI:57856"/>
        <dbReference type="ChEBI" id="CHEBI:57925"/>
        <dbReference type="ChEBI" id="CHEBI:59789"/>
        <dbReference type="ChEBI" id="CHEBI:183640"/>
        <dbReference type="EC" id="2.1.1.137"/>
    </reaction>
</comment>